<dbReference type="EMBL" id="BOPC01000138">
    <property type="protein sequence ID" value="GIJ30727.1"/>
    <property type="molecule type" value="Genomic_DNA"/>
</dbReference>
<sequence>MAEARHALGAAVFEERTVHEVNEAAFRARWHENPPDTNP</sequence>
<protein>
    <submittedName>
        <fullName evidence="1">Uncharacterized protein</fullName>
    </submittedName>
</protein>
<accession>A0ABQ4JMJ5</accession>
<comment type="caution">
    <text evidence="1">The sequence shown here is derived from an EMBL/GenBank/DDBJ whole genome shotgun (WGS) entry which is preliminary data.</text>
</comment>
<reference evidence="1 2" key="1">
    <citation type="submission" date="2021-01" db="EMBL/GenBank/DDBJ databases">
        <title>Whole genome shotgun sequence of Verrucosispora qiuiae NBRC 106684.</title>
        <authorList>
            <person name="Komaki H."/>
            <person name="Tamura T."/>
        </authorList>
    </citation>
    <scope>NUCLEOTIDE SEQUENCE [LARGE SCALE GENOMIC DNA]</scope>
    <source>
        <strain evidence="1 2">NBRC 106684</strain>
    </source>
</reference>
<keyword evidence="2" id="KW-1185">Reference proteome</keyword>
<dbReference type="Proteomes" id="UP000653076">
    <property type="component" value="Unassembled WGS sequence"/>
</dbReference>
<proteinExistence type="predicted"/>
<evidence type="ECO:0000313" key="2">
    <source>
        <dbReference type="Proteomes" id="UP000653076"/>
    </source>
</evidence>
<gene>
    <name evidence="1" type="ORF">Vqi01_58890</name>
</gene>
<evidence type="ECO:0000313" key="1">
    <source>
        <dbReference type="EMBL" id="GIJ30727.1"/>
    </source>
</evidence>
<name>A0ABQ4JMJ5_9ACTN</name>
<organism evidence="1 2">
    <name type="scientific">Micromonospora qiuiae</name>
    <dbReference type="NCBI Taxonomy" id="502268"/>
    <lineage>
        <taxon>Bacteria</taxon>
        <taxon>Bacillati</taxon>
        <taxon>Actinomycetota</taxon>
        <taxon>Actinomycetes</taxon>
        <taxon>Micromonosporales</taxon>
        <taxon>Micromonosporaceae</taxon>
        <taxon>Micromonospora</taxon>
    </lineage>
</organism>